<dbReference type="GO" id="GO:0005634">
    <property type="term" value="C:nucleus"/>
    <property type="evidence" value="ECO:0007669"/>
    <property type="project" value="UniProtKB-SubCell"/>
</dbReference>
<dbReference type="InterPro" id="IPR013087">
    <property type="entry name" value="Znf_C2H2_type"/>
</dbReference>
<evidence type="ECO:0000259" key="9">
    <source>
        <dbReference type="PROSITE" id="PS50157"/>
    </source>
</evidence>
<evidence type="ECO:0000256" key="7">
    <source>
        <dbReference type="PROSITE-ProRule" id="PRU00042"/>
    </source>
</evidence>
<name>A0A5C3N011_9AGAM</name>
<evidence type="ECO:0000256" key="4">
    <source>
        <dbReference type="ARBA" id="ARBA00022771"/>
    </source>
</evidence>
<keyword evidence="6" id="KW-0539">Nucleus</keyword>
<keyword evidence="5" id="KW-0862">Zinc</keyword>
<accession>A0A5C3N011</accession>
<evidence type="ECO:0000256" key="3">
    <source>
        <dbReference type="ARBA" id="ARBA00022737"/>
    </source>
</evidence>
<dbReference type="Pfam" id="PF00096">
    <property type="entry name" value="zf-C2H2"/>
    <property type="match status" value="1"/>
</dbReference>
<feature type="compositionally biased region" description="Polar residues" evidence="8">
    <location>
        <begin position="7"/>
        <end position="20"/>
    </location>
</feature>
<sequence>MPFGYINSVSEAPSTPSSPSLHEVELILEDEQYSSHFPEMMSEPLNNAALQEPAAGGAEIFLCGSCNRQYKSKAALEQHYHDSATHGGVPPVTCNICNREYCSQSALEQHYRDAVGHGADGTATEVIPIHCPTCGRKYTSQKAMEQHWKDTPGHGPAGAIPNDGTGDIILTEISQDTLRCSACTRRFRTRQALKQHCLASQGHSPLVPDGDV</sequence>
<dbReference type="AlphaFoldDB" id="A0A5C3N011"/>
<evidence type="ECO:0000313" key="11">
    <source>
        <dbReference type="Proteomes" id="UP000305948"/>
    </source>
</evidence>
<feature type="domain" description="C2H2-type" evidence="9">
    <location>
        <begin position="61"/>
        <end position="91"/>
    </location>
</feature>
<evidence type="ECO:0000256" key="1">
    <source>
        <dbReference type="ARBA" id="ARBA00004123"/>
    </source>
</evidence>
<dbReference type="EMBL" id="ML213516">
    <property type="protein sequence ID" value="TFK49378.1"/>
    <property type="molecule type" value="Genomic_DNA"/>
</dbReference>
<evidence type="ECO:0000313" key="10">
    <source>
        <dbReference type="EMBL" id="TFK49378.1"/>
    </source>
</evidence>
<dbReference type="Gene3D" id="3.30.160.60">
    <property type="entry name" value="Classic Zinc Finger"/>
    <property type="match status" value="2"/>
</dbReference>
<keyword evidence="4 7" id="KW-0863">Zinc-finger</keyword>
<dbReference type="Pfam" id="PF12874">
    <property type="entry name" value="zf-met"/>
    <property type="match status" value="2"/>
</dbReference>
<dbReference type="Proteomes" id="UP000305948">
    <property type="component" value="Unassembled WGS sequence"/>
</dbReference>
<proteinExistence type="predicted"/>
<feature type="domain" description="C2H2-type" evidence="9">
    <location>
        <begin position="178"/>
        <end position="205"/>
    </location>
</feature>
<organism evidence="10 11">
    <name type="scientific">Heliocybe sulcata</name>
    <dbReference type="NCBI Taxonomy" id="5364"/>
    <lineage>
        <taxon>Eukaryota</taxon>
        <taxon>Fungi</taxon>
        <taxon>Dikarya</taxon>
        <taxon>Basidiomycota</taxon>
        <taxon>Agaricomycotina</taxon>
        <taxon>Agaricomycetes</taxon>
        <taxon>Gloeophyllales</taxon>
        <taxon>Gloeophyllaceae</taxon>
        <taxon>Heliocybe</taxon>
    </lineage>
</organism>
<evidence type="ECO:0000256" key="5">
    <source>
        <dbReference type="ARBA" id="ARBA00022833"/>
    </source>
</evidence>
<evidence type="ECO:0000256" key="6">
    <source>
        <dbReference type="ARBA" id="ARBA00023242"/>
    </source>
</evidence>
<dbReference type="SUPFAM" id="SSF57667">
    <property type="entry name" value="beta-beta-alpha zinc fingers"/>
    <property type="match status" value="1"/>
</dbReference>
<dbReference type="SMART" id="SM00355">
    <property type="entry name" value="ZnF_C2H2"/>
    <property type="match status" value="4"/>
</dbReference>
<feature type="domain" description="C2H2-type" evidence="9">
    <location>
        <begin position="92"/>
        <end position="122"/>
    </location>
</feature>
<dbReference type="GO" id="GO:0008270">
    <property type="term" value="F:zinc ion binding"/>
    <property type="evidence" value="ECO:0007669"/>
    <property type="project" value="UniProtKB-KW"/>
</dbReference>
<dbReference type="PANTHER" id="PTHR24406">
    <property type="entry name" value="TRANSCRIPTIONAL REPRESSOR CTCFL-RELATED"/>
    <property type="match status" value="1"/>
</dbReference>
<keyword evidence="3" id="KW-0677">Repeat</keyword>
<evidence type="ECO:0000256" key="8">
    <source>
        <dbReference type="SAM" id="MobiDB-lite"/>
    </source>
</evidence>
<dbReference type="InterPro" id="IPR050888">
    <property type="entry name" value="ZnF_C2H2-type_TF"/>
</dbReference>
<comment type="subcellular location">
    <subcellularLocation>
        <location evidence="1">Nucleus</location>
    </subcellularLocation>
</comment>
<dbReference type="InterPro" id="IPR036236">
    <property type="entry name" value="Znf_C2H2_sf"/>
</dbReference>
<reference evidence="10 11" key="1">
    <citation type="journal article" date="2019" name="Nat. Ecol. Evol.">
        <title>Megaphylogeny resolves global patterns of mushroom evolution.</title>
        <authorList>
            <person name="Varga T."/>
            <person name="Krizsan K."/>
            <person name="Foldi C."/>
            <person name="Dima B."/>
            <person name="Sanchez-Garcia M."/>
            <person name="Sanchez-Ramirez S."/>
            <person name="Szollosi G.J."/>
            <person name="Szarkandi J.G."/>
            <person name="Papp V."/>
            <person name="Albert L."/>
            <person name="Andreopoulos W."/>
            <person name="Angelini C."/>
            <person name="Antonin V."/>
            <person name="Barry K.W."/>
            <person name="Bougher N.L."/>
            <person name="Buchanan P."/>
            <person name="Buyck B."/>
            <person name="Bense V."/>
            <person name="Catcheside P."/>
            <person name="Chovatia M."/>
            <person name="Cooper J."/>
            <person name="Damon W."/>
            <person name="Desjardin D."/>
            <person name="Finy P."/>
            <person name="Geml J."/>
            <person name="Haridas S."/>
            <person name="Hughes K."/>
            <person name="Justo A."/>
            <person name="Karasinski D."/>
            <person name="Kautmanova I."/>
            <person name="Kiss B."/>
            <person name="Kocsube S."/>
            <person name="Kotiranta H."/>
            <person name="LaButti K.M."/>
            <person name="Lechner B.E."/>
            <person name="Liimatainen K."/>
            <person name="Lipzen A."/>
            <person name="Lukacs Z."/>
            <person name="Mihaltcheva S."/>
            <person name="Morgado L.N."/>
            <person name="Niskanen T."/>
            <person name="Noordeloos M.E."/>
            <person name="Ohm R.A."/>
            <person name="Ortiz-Santana B."/>
            <person name="Ovrebo C."/>
            <person name="Racz N."/>
            <person name="Riley R."/>
            <person name="Savchenko A."/>
            <person name="Shiryaev A."/>
            <person name="Soop K."/>
            <person name="Spirin V."/>
            <person name="Szebenyi C."/>
            <person name="Tomsovsky M."/>
            <person name="Tulloss R.E."/>
            <person name="Uehling J."/>
            <person name="Grigoriev I.V."/>
            <person name="Vagvolgyi C."/>
            <person name="Papp T."/>
            <person name="Martin F.M."/>
            <person name="Miettinen O."/>
            <person name="Hibbett D.S."/>
            <person name="Nagy L.G."/>
        </authorList>
    </citation>
    <scope>NUCLEOTIDE SEQUENCE [LARGE SCALE GENOMIC DNA]</scope>
    <source>
        <strain evidence="10 11">OMC1185</strain>
    </source>
</reference>
<keyword evidence="11" id="KW-1185">Reference proteome</keyword>
<gene>
    <name evidence="10" type="ORF">OE88DRAFT_416042</name>
</gene>
<keyword evidence="2" id="KW-0479">Metal-binding</keyword>
<dbReference type="PROSITE" id="PS50157">
    <property type="entry name" value="ZINC_FINGER_C2H2_2"/>
    <property type="match status" value="3"/>
</dbReference>
<protein>
    <recommendedName>
        <fullName evidence="9">C2H2-type domain-containing protein</fullName>
    </recommendedName>
</protein>
<dbReference type="OrthoDB" id="6105938at2759"/>
<feature type="region of interest" description="Disordered" evidence="8">
    <location>
        <begin position="1"/>
        <end position="21"/>
    </location>
</feature>
<evidence type="ECO:0000256" key="2">
    <source>
        <dbReference type="ARBA" id="ARBA00022723"/>
    </source>
</evidence>
<dbReference type="STRING" id="5364.A0A5C3N011"/>